<evidence type="ECO:0000313" key="4">
    <source>
        <dbReference type="Proteomes" id="UP000321723"/>
    </source>
</evidence>
<sequence>MTAMEQLYQQLILDHAKHPAHRGAQDAYDVEVHHVNPTCGDEVTLRVRLDAGDSGPVIGELTWTGQGCSISQASASVMSQAVSGRPVEAALALSDDFRELMDSRGVLPEKFAGDDLDESLEDAVAFVGVARYPARIKCALLGWAAMKDAVAQASAATDGEAR</sequence>
<reference evidence="3 5" key="2">
    <citation type="submission" date="2020-08" db="EMBL/GenBank/DDBJ databases">
        <title>Sequencing the genomes of 1000 actinobacteria strains.</title>
        <authorList>
            <person name="Klenk H.-P."/>
        </authorList>
    </citation>
    <scope>NUCLEOTIDE SEQUENCE [LARGE SCALE GENOMIC DNA]</scope>
    <source>
        <strain evidence="3 5">DSM 9581</strain>
    </source>
</reference>
<dbReference type="InterPro" id="IPR002871">
    <property type="entry name" value="NIF_FeS_clus_asmbl_NifU_N"/>
</dbReference>
<feature type="domain" description="NIF system FeS cluster assembly NifU N-terminal" evidence="1">
    <location>
        <begin position="8"/>
        <end position="138"/>
    </location>
</feature>
<dbReference type="Proteomes" id="UP000564629">
    <property type="component" value="Unassembled WGS sequence"/>
</dbReference>
<dbReference type="GO" id="GO:0005506">
    <property type="term" value="F:iron ion binding"/>
    <property type="evidence" value="ECO:0007669"/>
    <property type="project" value="InterPro"/>
</dbReference>
<dbReference type="SUPFAM" id="SSF82649">
    <property type="entry name" value="SufE/NifU"/>
    <property type="match status" value="1"/>
</dbReference>
<evidence type="ECO:0000313" key="5">
    <source>
        <dbReference type="Proteomes" id="UP000564629"/>
    </source>
</evidence>
<organism evidence="2 4">
    <name type="scientific">Cellulomonas hominis</name>
    <dbReference type="NCBI Taxonomy" id="156981"/>
    <lineage>
        <taxon>Bacteria</taxon>
        <taxon>Bacillati</taxon>
        <taxon>Actinomycetota</taxon>
        <taxon>Actinomycetes</taxon>
        <taxon>Micrococcales</taxon>
        <taxon>Cellulomonadaceae</taxon>
        <taxon>Cellulomonas</taxon>
    </lineage>
</organism>
<evidence type="ECO:0000313" key="2">
    <source>
        <dbReference type="EMBL" id="GEL47579.1"/>
    </source>
</evidence>
<dbReference type="NCBIfam" id="TIGR01994">
    <property type="entry name" value="SUF_scaf_2"/>
    <property type="match status" value="1"/>
</dbReference>
<dbReference type="GO" id="GO:0016226">
    <property type="term" value="P:iron-sulfur cluster assembly"/>
    <property type="evidence" value="ECO:0007669"/>
    <property type="project" value="InterPro"/>
</dbReference>
<dbReference type="Gene3D" id="3.90.1010.10">
    <property type="match status" value="1"/>
</dbReference>
<keyword evidence="4" id="KW-1185">Reference proteome</keyword>
<dbReference type="AlphaFoldDB" id="A0A511FE96"/>
<dbReference type="Proteomes" id="UP000321723">
    <property type="component" value="Unassembled WGS sequence"/>
</dbReference>
<comment type="caution">
    <text evidence="2">The sequence shown here is derived from an EMBL/GenBank/DDBJ whole genome shotgun (WGS) entry which is preliminary data.</text>
</comment>
<dbReference type="PANTHER" id="PTHR10093">
    <property type="entry name" value="IRON-SULFUR CLUSTER ASSEMBLY ENZYME NIFU HOMOLOG"/>
    <property type="match status" value="1"/>
</dbReference>
<dbReference type="EMBL" id="JACHDN010000001">
    <property type="protein sequence ID" value="MBB5474511.1"/>
    <property type="molecule type" value="Genomic_DNA"/>
</dbReference>
<name>A0A511FE96_9CELL</name>
<reference evidence="2 4" key="1">
    <citation type="submission" date="2019-07" db="EMBL/GenBank/DDBJ databases">
        <title>Whole genome shotgun sequence of Cellulomonas hominis NBRC 16055.</title>
        <authorList>
            <person name="Hosoyama A."/>
            <person name="Uohara A."/>
            <person name="Ohji S."/>
            <person name="Ichikawa N."/>
        </authorList>
    </citation>
    <scope>NUCLEOTIDE SEQUENCE [LARGE SCALE GENOMIC DNA]</scope>
    <source>
        <strain evidence="2 4">NBRC 16055</strain>
    </source>
</reference>
<accession>A0A511FE96</accession>
<gene>
    <name evidence="2" type="ORF">CHO01_26950</name>
    <name evidence="3" type="ORF">HNR08_003247</name>
</gene>
<evidence type="ECO:0000313" key="3">
    <source>
        <dbReference type="EMBL" id="MBB5474511.1"/>
    </source>
</evidence>
<dbReference type="CDD" id="cd06664">
    <property type="entry name" value="IscU_like"/>
    <property type="match status" value="1"/>
</dbReference>
<dbReference type="Pfam" id="PF01592">
    <property type="entry name" value="NifU_N"/>
    <property type="match status" value="1"/>
</dbReference>
<dbReference type="RefSeq" id="WP_210736807.1">
    <property type="nucleotide sequence ID" value="NZ_BJVQ01000041.1"/>
</dbReference>
<protein>
    <submittedName>
        <fullName evidence="2">Iron-sulfur cluster assembly scaffold protein NifU</fullName>
    </submittedName>
    <submittedName>
        <fullName evidence="3">Nitrogen fixation NifU-like protein</fullName>
    </submittedName>
</protein>
<evidence type="ECO:0000259" key="1">
    <source>
        <dbReference type="Pfam" id="PF01592"/>
    </source>
</evidence>
<proteinExistence type="predicted"/>
<dbReference type="EMBL" id="BJVQ01000041">
    <property type="protein sequence ID" value="GEL47579.1"/>
    <property type="molecule type" value="Genomic_DNA"/>
</dbReference>
<dbReference type="GO" id="GO:0051536">
    <property type="term" value="F:iron-sulfur cluster binding"/>
    <property type="evidence" value="ECO:0007669"/>
    <property type="project" value="InterPro"/>
</dbReference>